<feature type="non-terminal residue" evidence="3">
    <location>
        <position position="315"/>
    </location>
</feature>
<dbReference type="InterPro" id="IPR050639">
    <property type="entry name" value="SSR_resolvase"/>
</dbReference>
<organism evidence="3">
    <name type="scientific">uncultured Chloroflexia bacterium</name>
    <dbReference type="NCBI Taxonomy" id="1672391"/>
    <lineage>
        <taxon>Bacteria</taxon>
        <taxon>Bacillati</taxon>
        <taxon>Chloroflexota</taxon>
        <taxon>Chloroflexia</taxon>
        <taxon>environmental samples</taxon>
    </lineage>
</organism>
<evidence type="ECO:0000259" key="2">
    <source>
        <dbReference type="PROSITE" id="PS51737"/>
    </source>
</evidence>
<accession>A0A6J4NE32</accession>
<dbReference type="GO" id="GO:0000150">
    <property type="term" value="F:DNA strand exchange activity"/>
    <property type="evidence" value="ECO:0007669"/>
    <property type="project" value="InterPro"/>
</dbReference>
<gene>
    <name evidence="3" type="ORF">AVDCRST_MAG93-9257</name>
</gene>
<evidence type="ECO:0008006" key="4">
    <source>
        <dbReference type="Google" id="ProtNLM"/>
    </source>
</evidence>
<dbReference type="EMBL" id="CADCTR010003106">
    <property type="protein sequence ID" value="CAA9382333.1"/>
    <property type="molecule type" value="Genomic_DNA"/>
</dbReference>
<dbReference type="PROSITE" id="PS51736">
    <property type="entry name" value="RECOMBINASES_3"/>
    <property type="match status" value="1"/>
</dbReference>
<feature type="domain" description="Resolvase/invertase-type recombinase catalytic" evidence="1">
    <location>
        <begin position="17"/>
        <end position="167"/>
    </location>
</feature>
<dbReference type="SMART" id="SM00857">
    <property type="entry name" value="Resolvase"/>
    <property type="match status" value="1"/>
</dbReference>
<dbReference type="GO" id="GO:0003677">
    <property type="term" value="F:DNA binding"/>
    <property type="evidence" value="ECO:0007669"/>
    <property type="project" value="InterPro"/>
</dbReference>
<evidence type="ECO:0000313" key="3">
    <source>
        <dbReference type="EMBL" id="CAA9382333.1"/>
    </source>
</evidence>
<proteinExistence type="predicted"/>
<dbReference type="PANTHER" id="PTHR30461:SF23">
    <property type="entry name" value="DNA RECOMBINASE-RELATED"/>
    <property type="match status" value="1"/>
</dbReference>
<protein>
    <recommendedName>
        <fullName evidence="4">Resolvase/invertase-type recombinase catalytic domain-containing protein</fullName>
    </recommendedName>
</protein>
<dbReference type="PANTHER" id="PTHR30461">
    <property type="entry name" value="DNA-INVERTASE FROM LAMBDOID PROPHAGE"/>
    <property type="match status" value="1"/>
</dbReference>
<name>A0A6J4NE32_9CHLR</name>
<dbReference type="CDD" id="cd00338">
    <property type="entry name" value="Ser_Recombinase"/>
    <property type="match status" value="1"/>
</dbReference>
<dbReference type="Pfam" id="PF07508">
    <property type="entry name" value="Recombinase"/>
    <property type="match status" value="1"/>
</dbReference>
<dbReference type="Pfam" id="PF00239">
    <property type="entry name" value="Resolvase"/>
    <property type="match status" value="1"/>
</dbReference>
<dbReference type="InterPro" id="IPR011109">
    <property type="entry name" value="DNA_bind_recombinase_dom"/>
</dbReference>
<dbReference type="InterPro" id="IPR036162">
    <property type="entry name" value="Resolvase-like_N_sf"/>
</dbReference>
<dbReference type="InterPro" id="IPR006119">
    <property type="entry name" value="Resolv_N"/>
</dbReference>
<dbReference type="AlphaFoldDB" id="A0A6J4NE32"/>
<feature type="domain" description="Recombinase" evidence="2">
    <location>
        <begin position="174"/>
        <end position="315"/>
    </location>
</feature>
<reference evidence="3" key="1">
    <citation type="submission" date="2020-02" db="EMBL/GenBank/DDBJ databases">
        <authorList>
            <person name="Meier V. D."/>
        </authorList>
    </citation>
    <scope>NUCLEOTIDE SEQUENCE</scope>
    <source>
        <strain evidence="3">AVDCRST_MAG93</strain>
    </source>
</reference>
<sequence length="315" mass="35658">MPLTTAETILPHHLDRQAYIYIRQSTPKQVRENLASQENQYALVERARALGWLPHQIHVIDDDLGHSGRDRERAGFQALVAAVSLGQVGIIVAFEASRLARNNADWYTLLDLAAVVGTLMADSDGIFDPRCYNDRLLLGLRGMLSEAELHLLRLRMDSGRQRQIAQGTYRQLLPTGLLRLEDGRVVKDPDQQIQHAIELVFSRFARLGSCMKVLRSFRDEQLLIPRRQTGGLHAGMLLWKLPTADAFYEILSNPAYAGAFVFGRTGPHPQRRPGQRGRIIRRPICEWTTVHHNVYPASISREQFMANQQQLADNA</sequence>
<dbReference type="Gene3D" id="3.90.1750.20">
    <property type="entry name" value="Putative Large Serine Recombinase, Chain B, Domain 2"/>
    <property type="match status" value="1"/>
</dbReference>
<dbReference type="SUPFAM" id="SSF53041">
    <property type="entry name" value="Resolvase-like"/>
    <property type="match status" value="1"/>
</dbReference>
<dbReference type="InterPro" id="IPR038109">
    <property type="entry name" value="DNA_bind_recomb_sf"/>
</dbReference>
<evidence type="ECO:0000259" key="1">
    <source>
        <dbReference type="PROSITE" id="PS51736"/>
    </source>
</evidence>
<dbReference type="Gene3D" id="3.40.50.1390">
    <property type="entry name" value="Resolvase, N-terminal catalytic domain"/>
    <property type="match status" value="1"/>
</dbReference>
<dbReference type="PROSITE" id="PS51737">
    <property type="entry name" value="RECOMBINASE_DNA_BIND"/>
    <property type="match status" value="1"/>
</dbReference>